<keyword evidence="4" id="KW-0496">Mitochondrion</keyword>
<protein>
    <submittedName>
        <fullName evidence="8">Ribosomal protein/NADH dehydrogenase domain-containing protein</fullName>
    </submittedName>
</protein>
<keyword evidence="7" id="KW-1185">Reference proteome</keyword>
<proteinExistence type="inferred from homology"/>
<dbReference type="WBParaSite" id="sdigi.contig6.g724.t1">
    <property type="protein sequence ID" value="sdigi.contig6.g724.t1"/>
    <property type="gene ID" value="sdigi.contig6.g724"/>
</dbReference>
<accession>A0A915Q1V3</accession>
<dbReference type="Proteomes" id="UP000887581">
    <property type="component" value="Unplaced"/>
</dbReference>
<dbReference type="PANTHER" id="PTHR46197:SF3">
    <property type="entry name" value="AB HYDROLASE-1 DOMAIN-CONTAINING PROTEIN"/>
    <property type="match status" value="1"/>
</dbReference>
<comment type="similarity">
    <text evidence="5">Belongs to the AB hydrolase superfamily. ABHD14 family.</text>
</comment>
<comment type="subcellular location">
    <subcellularLocation>
        <location evidence="2">Cytoplasm</location>
    </subcellularLocation>
    <subcellularLocation>
        <location evidence="1">Mitochondrion</location>
    </subcellularLocation>
</comment>
<evidence type="ECO:0000256" key="1">
    <source>
        <dbReference type="ARBA" id="ARBA00004173"/>
    </source>
</evidence>
<dbReference type="InterPro" id="IPR036249">
    <property type="entry name" value="Thioredoxin-like_sf"/>
</dbReference>
<dbReference type="PANTHER" id="PTHR46197">
    <property type="entry name" value="PROTEIN ABHD14B-LIKE"/>
    <property type="match status" value="1"/>
</dbReference>
<dbReference type="InterPro" id="IPR029058">
    <property type="entry name" value="AB_hydrolase_fold"/>
</dbReference>
<evidence type="ECO:0000256" key="3">
    <source>
        <dbReference type="ARBA" id="ARBA00022490"/>
    </source>
</evidence>
<feature type="domain" description="Ribosomal protein/NADH dehydrogenase" evidence="6">
    <location>
        <begin position="363"/>
        <end position="436"/>
    </location>
</feature>
<reference evidence="8" key="1">
    <citation type="submission" date="2022-11" db="UniProtKB">
        <authorList>
            <consortium name="WormBaseParasite"/>
        </authorList>
    </citation>
    <scope>IDENTIFICATION</scope>
</reference>
<dbReference type="InterPro" id="IPR000073">
    <property type="entry name" value="AB_hydrolase_1"/>
</dbReference>
<dbReference type="Gene3D" id="3.40.50.1820">
    <property type="entry name" value="alpha/beta hydrolase"/>
    <property type="match status" value="1"/>
</dbReference>
<dbReference type="GO" id="GO:0005739">
    <property type="term" value="C:mitochondrion"/>
    <property type="evidence" value="ECO:0007669"/>
    <property type="project" value="UniProtKB-SubCell"/>
</dbReference>
<evidence type="ECO:0000313" key="8">
    <source>
        <dbReference type="WBParaSite" id="sdigi.contig6.g724.t1"/>
    </source>
</evidence>
<evidence type="ECO:0000313" key="7">
    <source>
        <dbReference type="Proteomes" id="UP000887581"/>
    </source>
</evidence>
<dbReference type="AlphaFoldDB" id="A0A915Q1V3"/>
<dbReference type="Pfam" id="PF12697">
    <property type="entry name" value="Abhydrolase_6"/>
    <property type="match status" value="1"/>
</dbReference>
<name>A0A915Q1V3_9BILA</name>
<dbReference type="SUPFAM" id="SSF52833">
    <property type="entry name" value="Thioredoxin-like"/>
    <property type="match status" value="1"/>
</dbReference>
<evidence type="ECO:0000256" key="5">
    <source>
        <dbReference type="ARBA" id="ARBA00037942"/>
    </source>
</evidence>
<dbReference type="SMART" id="SM00916">
    <property type="entry name" value="L51_S25_CI-B8"/>
    <property type="match status" value="1"/>
</dbReference>
<evidence type="ECO:0000259" key="6">
    <source>
        <dbReference type="SMART" id="SM00916"/>
    </source>
</evidence>
<keyword evidence="3" id="KW-0963">Cytoplasm</keyword>
<sequence length="704" mass="79322">MVGQINIKKIYTIRETAKVNKEFGSDDMWATVAVVVIPITMQQVYSVKPYVNFYENILPPDVMYSVKNYHDVSPVRSSPMDVASYAYRAAEESLDGIISRRQLELIEEISAFISCLNKALASCTSSSARTQTTSSELETVHDILKPEFTFRKSKVDTSLKEGLGEYPVELTTFKIVEYPVDTIKLFVGNSDECWLKHLAKIGDKASILFEGLNDGIVAPRCTVKMEKSRNRTCLVAEVNGAKMLKYVAVWKLLGELMSLYPTIPDHPDICTHIDYWLLLADDVLSNRSSNDDLCRRMSTSLSRHDYLVPNVAATFADGRNISVMSFKLGTVPLRRTYLYLQQGTIQFRDCVKIFAIGYKQFPRDDRRHKGVIEFVFWHWAQLQYNNPYVQLVRLTNISVVPFAKAFLSDGREVLFDLENRKREEIEEIFRTTLGKTEVSLRRERLEKMLRTDQALFGRKCKRECICELMDTYTRSTARLTDFQNSVPERILWRSKAIRPTEGNFLAGRYEIFFRETVPPQEVIYKGTILLIHGQSFSSSTWLENSTMQIFSAAGYRCLAFDMPGCGKTGGPTVPDNEKAEIIPLAMHALELDSVIVIGHSMAGQYIVPLLGTDRIACLVAVALSNTNAMPATPESIRTSVLVVWGEKDTSLGPSAASNLGRLPNSRLLRIPSAGHACYLSNAVAFQSACLNFFETMELVVVSSL</sequence>
<dbReference type="InterPro" id="IPR007741">
    <property type="entry name" value="Ribosomal_mL43/mS25/NADH_DH"/>
</dbReference>
<dbReference type="SUPFAM" id="SSF53474">
    <property type="entry name" value="alpha/beta-Hydrolases"/>
    <property type="match status" value="1"/>
</dbReference>
<evidence type="ECO:0000256" key="2">
    <source>
        <dbReference type="ARBA" id="ARBA00004496"/>
    </source>
</evidence>
<organism evidence="7 8">
    <name type="scientific">Setaria digitata</name>
    <dbReference type="NCBI Taxonomy" id="48799"/>
    <lineage>
        <taxon>Eukaryota</taxon>
        <taxon>Metazoa</taxon>
        <taxon>Ecdysozoa</taxon>
        <taxon>Nematoda</taxon>
        <taxon>Chromadorea</taxon>
        <taxon>Rhabditida</taxon>
        <taxon>Spirurina</taxon>
        <taxon>Spiruromorpha</taxon>
        <taxon>Filarioidea</taxon>
        <taxon>Setariidae</taxon>
        <taxon>Setaria</taxon>
    </lineage>
</organism>
<evidence type="ECO:0000256" key="4">
    <source>
        <dbReference type="ARBA" id="ARBA00023128"/>
    </source>
</evidence>